<sequence length="73" mass="8221">MIREQFCHANGGHTIGLDDGSRTTYGGAFRSSKMRPFHQIELKGEDDSSKRGNHQKSAQDFADFNECKLLISF</sequence>
<reference evidence="1" key="1">
    <citation type="submission" date="2021-03" db="EMBL/GenBank/DDBJ databases">
        <authorList>
            <consortium name="Genoscope - CEA"/>
            <person name="William W."/>
        </authorList>
    </citation>
    <scope>NUCLEOTIDE SEQUENCE</scope>
    <source>
        <strain evidence="1">Doubled-haploid Pahang</strain>
    </source>
</reference>
<dbReference type="AlphaFoldDB" id="A0A8D7A247"/>
<protein>
    <submittedName>
        <fullName evidence="1">(wild Malaysian banana) hypothetical protein</fullName>
    </submittedName>
</protein>
<gene>
    <name evidence="1" type="ORF">GSMUA_112530.1</name>
</gene>
<evidence type="ECO:0000313" key="1">
    <source>
        <dbReference type="EMBL" id="CAG1841458.1"/>
    </source>
</evidence>
<dbReference type="EMBL" id="HG996469">
    <property type="protein sequence ID" value="CAG1841458.1"/>
    <property type="molecule type" value="Genomic_DNA"/>
</dbReference>
<accession>A0A8D7A247</accession>
<organism evidence="1">
    <name type="scientific">Musa acuminata subsp. malaccensis</name>
    <name type="common">Wild banana</name>
    <name type="synonym">Musa malaccensis</name>
    <dbReference type="NCBI Taxonomy" id="214687"/>
    <lineage>
        <taxon>Eukaryota</taxon>
        <taxon>Viridiplantae</taxon>
        <taxon>Streptophyta</taxon>
        <taxon>Embryophyta</taxon>
        <taxon>Tracheophyta</taxon>
        <taxon>Spermatophyta</taxon>
        <taxon>Magnoliopsida</taxon>
        <taxon>Liliopsida</taxon>
        <taxon>Zingiberales</taxon>
        <taxon>Musaceae</taxon>
        <taxon>Musa</taxon>
    </lineage>
</organism>
<name>A0A8D7A247_MUSAM</name>
<proteinExistence type="predicted"/>